<dbReference type="AlphaFoldDB" id="A0A6A1VM80"/>
<dbReference type="PRINTS" id="PR00634">
    <property type="entry name" value="BETALLERGEN"/>
</dbReference>
<keyword evidence="2" id="KW-0611">Plant defense</keyword>
<evidence type="ECO:0000313" key="6">
    <source>
        <dbReference type="Proteomes" id="UP000516437"/>
    </source>
</evidence>
<organism evidence="5 6">
    <name type="scientific">Morella rubra</name>
    <name type="common">Chinese bayberry</name>
    <dbReference type="NCBI Taxonomy" id="262757"/>
    <lineage>
        <taxon>Eukaryota</taxon>
        <taxon>Viridiplantae</taxon>
        <taxon>Streptophyta</taxon>
        <taxon>Embryophyta</taxon>
        <taxon>Tracheophyta</taxon>
        <taxon>Spermatophyta</taxon>
        <taxon>Magnoliopsida</taxon>
        <taxon>eudicotyledons</taxon>
        <taxon>Gunneridae</taxon>
        <taxon>Pentapetalae</taxon>
        <taxon>rosids</taxon>
        <taxon>fabids</taxon>
        <taxon>Fagales</taxon>
        <taxon>Myricaceae</taxon>
        <taxon>Morella</taxon>
    </lineage>
</organism>
<dbReference type="InterPro" id="IPR050279">
    <property type="entry name" value="Plant_def-hormone_signal"/>
</dbReference>
<dbReference type="OrthoDB" id="1880172at2759"/>
<evidence type="ECO:0000256" key="2">
    <source>
        <dbReference type="ARBA" id="ARBA00022821"/>
    </source>
</evidence>
<dbReference type="Pfam" id="PF00407">
    <property type="entry name" value="Bet_v_1"/>
    <property type="match status" value="1"/>
</dbReference>
<proteinExistence type="inferred from homology"/>
<keyword evidence="6" id="KW-1185">Reference proteome</keyword>
<dbReference type="GO" id="GO:0038023">
    <property type="term" value="F:signaling receptor activity"/>
    <property type="evidence" value="ECO:0007669"/>
    <property type="project" value="InterPro"/>
</dbReference>
<dbReference type="GO" id="GO:0010427">
    <property type="term" value="F:abscisic acid binding"/>
    <property type="evidence" value="ECO:0007669"/>
    <property type="project" value="InterPro"/>
</dbReference>
<dbReference type="GO" id="GO:0005634">
    <property type="term" value="C:nucleus"/>
    <property type="evidence" value="ECO:0007669"/>
    <property type="project" value="TreeGrafter"/>
</dbReference>
<keyword evidence="3" id="KW-0568">Pathogenesis-related protein</keyword>
<feature type="domain" description="Bet v I/Major latex protein" evidence="4">
    <location>
        <begin position="17"/>
        <end position="82"/>
    </location>
</feature>
<evidence type="ECO:0000256" key="3">
    <source>
        <dbReference type="ARBA" id="ARBA00023265"/>
    </source>
</evidence>
<dbReference type="CDD" id="cd07816">
    <property type="entry name" value="Bet_v1-like"/>
    <property type="match status" value="1"/>
</dbReference>
<dbReference type="EMBL" id="RXIC02000023">
    <property type="protein sequence ID" value="KAB1213904.1"/>
    <property type="molecule type" value="Genomic_DNA"/>
</dbReference>
<dbReference type="GO" id="GO:0005737">
    <property type="term" value="C:cytoplasm"/>
    <property type="evidence" value="ECO:0007669"/>
    <property type="project" value="TreeGrafter"/>
</dbReference>
<dbReference type="Gene3D" id="3.30.530.20">
    <property type="match status" value="1"/>
</dbReference>
<reference evidence="5 6" key="1">
    <citation type="journal article" date="2019" name="Plant Biotechnol. J.">
        <title>The red bayberry genome and genetic basis of sex determination.</title>
        <authorList>
            <person name="Jia H.M."/>
            <person name="Jia H.J."/>
            <person name="Cai Q.L."/>
            <person name="Wang Y."/>
            <person name="Zhao H.B."/>
            <person name="Yang W.F."/>
            <person name="Wang G.Y."/>
            <person name="Li Y.H."/>
            <person name="Zhan D.L."/>
            <person name="Shen Y.T."/>
            <person name="Niu Q.F."/>
            <person name="Chang L."/>
            <person name="Qiu J."/>
            <person name="Zhao L."/>
            <person name="Xie H.B."/>
            <person name="Fu W.Y."/>
            <person name="Jin J."/>
            <person name="Li X.W."/>
            <person name="Jiao Y."/>
            <person name="Zhou C.C."/>
            <person name="Tu T."/>
            <person name="Chai C.Y."/>
            <person name="Gao J.L."/>
            <person name="Fan L.J."/>
            <person name="van de Weg E."/>
            <person name="Wang J.Y."/>
            <person name="Gao Z.S."/>
        </authorList>
    </citation>
    <scope>NUCLEOTIDE SEQUENCE [LARGE SCALE GENOMIC DNA]</scope>
    <source>
        <tissue evidence="5">Leaves</tissue>
    </source>
</reference>
<dbReference type="Proteomes" id="UP000516437">
    <property type="component" value="Chromosome 5"/>
</dbReference>
<dbReference type="PANTHER" id="PTHR31213">
    <property type="entry name" value="OS08G0374000 PROTEIN-RELATED"/>
    <property type="match status" value="1"/>
</dbReference>
<dbReference type="SUPFAM" id="SSF55961">
    <property type="entry name" value="Bet v1-like"/>
    <property type="match status" value="1"/>
</dbReference>
<evidence type="ECO:0000256" key="1">
    <source>
        <dbReference type="ARBA" id="ARBA00009744"/>
    </source>
</evidence>
<evidence type="ECO:0000313" key="5">
    <source>
        <dbReference type="EMBL" id="KAB1213904.1"/>
    </source>
</evidence>
<dbReference type="InterPro" id="IPR023393">
    <property type="entry name" value="START-like_dom_sf"/>
</dbReference>
<evidence type="ECO:0000259" key="4">
    <source>
        <dbReference type="Pfam" id="PF00407"/>
    </source>
</evidence>
<dbReference type="PANTHER" id="PTHR31213:SF55">
    <property type="entry name" value="STRESS-INDUCED PROTEIN SAM22"/>
    <property type="match status" value="1"/>
</dbReference>
<comment type="caution">
    <text evidence="5">The sequence shown here is derived from an EMBL/GenBank/DDBJ whole genome shotgun (WGS) entry which is preliminary data.</text>
</comment>
<protein>
    <submittedName>
        <fullName evidence="5">Major allergen Pru av 1</fullName>
    </submittedName>
</protein>
<accession>A0A6A1VM80</accession>
<dbReference type="FunFam" id="3.30.530.20:FF:000007">
    <property type="entry name" value="Major pollen allergen Bet v 1-A"/>
    <property type="match status" value="1"/>
</dbReference>
<gene>
    <name evidence="5" type="ORF">CJ030_MR5G017167</name>
</gene>
<dbReference type="InterPro" id="IPR000916">
    <property type="entry name" value="Bet_v_I/MLP"/>
</dbReference>
<dbReference type="InterPro" id="IPR024949">
    <property type="entry name" value="Bet_v_I_allergen"/>
</dbReference>
<dbReference type="GO" id="GO:0009738">
    <property type="term" value="P:abscisic acid-activated signaling pathway"/>
    <property type="evidence" value="ECO:0007669"/>
    <property type="project" value="InterPro"/>
</dbReference>
<dbReference type="GO" id="GO:0006952">
    <property type="term" value="P:defense response"/>
    <property type="evidence" value="ECO:0007669"/>
    <property type="project" value="UniProtKB-KW"/>
</dbReference>
<name>A0A6A1VM80_9ROSI</name>
<dbReference type="GO" id="GO:0004864">
    <property type="term" value="F:protein phosphatase inhibitor activity"/>
    <property type="evidence" value="ECO:0007669"/>
    <property type="project" value="InterPro"/>
</dbReference>
<sequence>MGGCPPWSTRGSAPGYNLIPKVAPHAIQKTEITEGYGGAGTIKKITFGEGSQFKYVKHRIDEVEQANFKYSYSLIEGDALGEGLDHPLMEEAS</sequence>
<comment type="similarity">
    <text evidence="1">Belongs to the BetVI family.</text>
</comment>